<dbReference type="STRING" id="1874317.BKP64_07040"/>
<protein>
    <recommendedName>
        <fullName evidence="3">Lipoprotein</fullName>
    </recommendedName>
</protein>
<dbReference type="AlphaFoldDB" id="A0A1D9GKD1"/>
<evidence type="ECO:0008006" key="3">
    <source>
        <dbReference type="Google" id="ProtNLM"/>
    </source>
</evidence>
<dbReference type="KEGG" id="msq:BKP64_07040"/>
<dbReference type="OrthoDB" id="6362972at2"/>
<name>A0A1D9GKD1_9GAMM</name>
<proteinExistence type="predicted"/>
<gene>
    <name evidence="1" type="ORF">BKP64_07040</name>
</gene>
<sequence length="193" mass="21270">MRFPVHVLLVVPLVMVSGCASYYSHYAVFPAENSVGEPRQVKLTWETADYPEWWFMGDKATSIRLETQCSKRVWRLRDSSDEEAGVCGDGIRACGEPRLDIVADNGAPVTGSERCVALNPSVQNGRISGLGEKLKLLVSCRPATTSVGQGDEKRNFDYIRASSVPYTVYARKAPRGSFRAKAPEFDDSVCDAE</sequence>
<evidence type="ECO:0000313" key="1">
    <source>
        <dbReference type="EMBL" id="AOY87945.1"/>
    </source>
</evidence>
<evidence type="ECO:0000313" key="2">
    <source>
        <dbReference type="Proteomes" id="UP000177445"/>
    </source>
</evidence>
<organism evidence="1 2">
    <name type="scientific">Marinobacter salinus</name>
    <dbReference type="NCBI Taxonomy" id="1874317"/>
    <lineage>
        <taxon>Bacteria</taxon>
        <taxon>Pseudomonadati</taxon>
        <taxon>Pseudomonadota</taxon>
        <taxon>Gammaproteobacteria</taxon>
        <taxon>Pseudomonadales</taxon>
        <taxon>Marinobacteraceae</taxon>
        <taxon>Marinobacter</taxon>
    </lineage>
</organism>
<keyword evidence="2" id="KW-1185">Reference proteome</keyword>
<accession>A0A1D9GKD1</accession>
<dbReference type="EMBL" id="CP017715">
    <property type="protein sequence ID" value="AOY87945.1"/>
    <property type="molecule type" value="Genomic_DNA"/>
</dbReference>
<reference evidence="1 2" key="1">
    <citation type="submission" date="2016-10" db="EMBL/GenBank/DDBJ databases">
        <title>Marinobacter salinus sp. nov., a moderately halophilic bacterium isolated from a tidal flat environment.</title>
        <authorList>
            <person name="Park S.-J."/>
        </authorList>
    </citation>
    <scope>NUCLEOTIDE SEQUENCE [LARGE SCALE GENOMIC DNA]</scope>
    <source>
        <strain evidence="1 2">Hb8</strain>
    </source>
</reference>
<dbReference type="Proteomes" id="UP000177445">
    <property type="component" value="Chromosome"/>
</dbReference>
<dbReference type="RefSeq" id="WP_070967821.1">
    <property type="nucleotide sequence ID" value="NZ_CP017715.1"/>
</dbReference>
<dbReference type="PROSITE" id="PS51257">
    <property type="entry name" value="PROKAR_LIPOPROTEIN"/>
    <property type="match status" value="1"/>
</dbReference>